<dbReference type="EMBL" id="VXIS01000245">
    <property type="protein sequence ID" value="KAA8895775.1"/>
    <property type="molecule type" value="Genomic_DNA"/>
</dbReference>
<dbReference type="AlphaFoldDB" id="A0A5J5EJA2"/>
<evidence type="ECO:0000313" key="3">
    <source>
        <dbReference type="Proteomes" id="UP000326924"/>
    </source>
</evidence>
<sequence length="236" mass="26940">MVPFQEHCRIVANLISKCATAATPSDSSPSPTSRDRAYVDLVHYTLFHGARKLERRLLSKKMPHDHWTVLKDLDVAAVKPRPIKEFLHLFDQAERESLLQAFEVLGMDEQHYETLFTVVKNGTEAITTPHDGQTLFMQYHRFVLEVLEKAEKPVRNLRNNYNKFCKPKTGTPPKAEAPANTESSSKTTSSPKWNIPSEEQLRHALNDVYVVLRPLAHMAWESPLFDWTTTMAVVMG</sequence>
<keyword evidence="3" id="KW-1185">Reference proteome</keyword>
<organism evidence="2 3">
    <name type="scientific">Sphaerosporella brunnea</name>
    <dbReference type="NCBI Taxonomy" id="1250544"/>
    <lineage>
        <taxon>Eukaryota</taxon>
        <taxon>Fungi</taxon>
        <taxon>Dikarya</taxon>
        <taxon>Ascomycota</taxon>
        <taxon>Pezizomycotina</taxon>
        <taxon>Pezizomycetes</taxon>
        <taxon>Pezizales</taxon>
        <taxon>Pyronemataceae</taxon>
        <taxon>Sphaerosporella</taxon>
    </lineage>
</organism>
<dbReference type="Proteomes" id="UP000326924">
    <property type="component" value="Unassembled WGS sequence"/>
</dbReference>
<accession>A0A5J5EJA2</accession>
<comment type="caution">
    <text evidence="2">The sequence shown here is derived from an EMBL/GenBank/DDBJ whole genome shotgun (WGS) entry which is preliminary data.</text>
</comment>
<feature type="compositionally biased region" description="Low complexity" evidence="1">
    <location>
        <begin position="181"/>
        <end position="190"/>
    </location>
</feature>
<feature type="region of interest" description="Disordered" evidence="1">
    <location>
        <begin position="162"/>
        <end position="194"/>
    </location>
</feature>
<evidence type="ECO:0000256" key="1">
    <source>
        <dbReference type="SAM" id="MobiDB-lite"/>
    </source>
</evidence>
<protein>
    <submittedName>
        <fullName evidence="2">Uncharacterized protein</fullName>
    </submittedName>
</protein>
<dbReference type="InParanoid" id="A0A5J5EJA2"/>
<evidence type="ECO:0000313" key="2">
    <source>
        <dbReference type="EMBL" id="KAA8895775.1"/>
    </source>
</evidence>
<gene>
    <name evidence="2" type="ORF">FN846DRAFT_315661</name>
</gene>
<reference evidence="2 3" key="1">
    <citation type="submission" date="2019-09" db="EMBL/GenBank/DDBJ databases">
        <title>Draft genome of the ectomycorrhizal ascomycete Sphaerosporella brunnea.</title>
        <authorList>
            <consortium name="DOE Joint Genome Institute"/>
            <person name="Benucci G.M."/>
            <person name="Marozzi G."/>
            <person name="Antonielli L."/>
            <person name="Sanchez S."/>
            <person name="Marco P."/>
            <person name="Wang X."/>
            <person name="Falini L.B."/>
            <person name="Barry K."/>
            <person name="Haridas S."/>
            <person name="Lipzen A."/>
            <person name="Labutti K."/>
            <person name="Grigoriev I.V."/>
            <person name="Murat C."/>
            <person name="Martin F."/>
            <person name="Albertini E."/>
            <person name="Donnini D."/>
            <person name="Bonito G."/>
        </authorList>
    </citation>
    <scope>NUCLEOTIDE SEQUENCE [LARGE SCALE GENOMIC DNA]</scope>
    <source>
        <strain evidence="2 3">Sb_GMNB300</strain>
    </source>
</reference>
<proteinExistence type="predicted"/>
<name>A0A5J5EJA2_9PEZI</name>